<feature type="compositionally biased region" description="Basic and acidic residues" evidence="1">
    <location>
        <begin position="21"/>
        <end position="32"/>
    </location>
</feature>
<evidence type="ECO:0000313" key="3">
    <source>
        <dbReference type="Proteomes" id="UP000765509"/>
    </source>
</evidence>
<organism evidence="2 3">
    <name type="scientific">Austropuccinia psidii MF-1</name>
    <dbReference type="NCBI Taxonomy" id="1389203"/>
    <lineage>
        <taxon>Eukaryota</taxon>
        <taxon>Fungi</taxon>
        <taxon>Dikarya</taxon>
        <taxon>Basidiomycota</taxon>
        <taxon>Pucciniomycotina</taxon>
        <taxon>Pucciniomycetes</taxon>
        <taxon>Pucciniales</taxon>
        <taxon>Sphaerophragmiaceae</taxon>
        <taxon>Austropuccinia</taxon>
    </lineage>
</organism>
<accession>A0A9Q3E874</accession>
<feature type="region of interest" description="Disordered" evidence="1">
    <location>
        <begin position="85"/>
        <end position="136"/>
    </location>
</feature>
<feature type="region of interest" description="Disordered" evidence="1">
    <location>
        <begin position="1"/>
        <end position="63"/>
    </location>
</feature>
<dbReference type="AlphaFoldDB" id="A0A9Q3E874"/>
<comment type="caution">
    <text evidence="2">The sequence shown here is derived from an EMBL/GenBank/DDBJ whole genome shotgun (WGS) entry which is preliminary data.</text>
</comment>
<dbReference type="EMBL" id="AVOT02026082">
    <property type="protein sequence ID" value="MBW0517651.1"/>
    <property type="molecule type" value="Genomic_DNA"/>
</dbReference>
<proteinExistence type="predicted"/>
<name>A0A9Q3E874_9BASI</name>
<dbReference type="Proteomes" id="UP000765509">
    <property type="component" value="Unassembled WGS sequence"/>
</dbReference>
<protein>
    <submittedName>
        <fullName evidence="2">Uncharacterized protein</fullName>
    </submittedName>
</protein>
<evidence type="ECO:0000313" key="2">
    <source>
        <dbReference type="EMBL" id="MBW0517651.1"/>
    </source>
</evidence>
<feature type="compositionally biased region" description="Polar residues" evidence="1">
    <location>
        <begin position="36"/>
        <end position="48"/>
    </location>
</feature>
<keyword evidence="3" id="KW-1185">Reference proteome</keyword>
<feature type="compositionally biased region" description="Polar residues" evidence="1">
    <location>
        <begin position="105"/>
        <end position="115"/>
    </location>
</feature>
<sequence>MDNGQQEIQPSIKLGRTWSRLPEDMSPRDTLERAYGSSQRLESQQEVETTGGKGSQDNRESTNIKAIEEQLYHTMNTLIASGLQGVKPTYSPLPSHHSGTKRSVPKSNHSSQFQVVSRRRQGSKGQNKTSFNQRKKEYDTIIHKLLDWVKEVKQSQKQL</sequence>
<evidence type="ECO:0000256" key="1">
    <source>
        <dbReference type="SAM" id="MobiDB-lite"/>
    </source>
</evidence>
<reference evidence="2" key="1">
    <citation type="submission" date="2021-03" db="EMBL/GenBank/DDBJ databases">
        <title>Draft genome sequence of rust myrtle Austropuccinia psidii MF-1, a brazilian biotype.</title>
        <authorList>
            <person name="Quecine M.C."/>
            <person name="Pachon D.M.R."/>
            <person name="Bonatelli M.L."/>
            <person name="Correr F.H."/>
            <person name="Franceschini L.M."/>
            <person name="Leite T.F."/>
            <person name="Margarido G.R.A."/>
            <person name="Almeida C.A."/>
            <person name="Ferrarezi J.A."/>
            <person name="Labate C.A."/>
        </authorList>
    </citation>
    <scope>NUCLEOTIDE SEQUENCE</scope>
    <source>
        <strain evidence="2">MF-1</strain>
    </source>
</reference>
<feature type="compositionally biased region" description="Polar residues" evidence="1">
    <location>
        <begin position="123"/>
        <end position="132"/>
    </location>
</feature>
<gene>
    <name evidence="2" type="ORF">O181_057366</name>
</gene>